<dbReference type="GO" id="GO:0120147">
    <property type="term" value="F:formylglycine-generating oxidase activity"/>
    <property type="evidence" value="ECO:0007669"/>
    <property type="project" value="TreeGrafter"/>
</dbReference>
<keyword evidence="1" id="KW-0732">Signal</keyword>
<dbReference type="InterPro" id="IPR016187">
    <property type="entry name" value="CTDL_fold"/>
</dbReference>
<dbReference type="AlphaFoldDB" id="A0A2K8U7U5"/>
<dbReference type="PANTHER" id="PTHR23150:SF35">
    <property type="entry name" value="BLL6746 PROTEIN"/>
    <property type="match status" value="1"/>
</dbReference>
<dbReference type="Pfam" id="PF08308">
    <property type="entry name" value="PEGA"/>
    <property type="match status" value="1"/>
</dbReference>
<evidence type="ECO:0000259" key="3">
    <source>
        <dbReference type="Pfam" id="PF08308"/>
    </source>
</evidence>
<accession>A0A2K8U7U5</accession>
<keyword evidence="5" id="KW-1185">Reference proteome</keyword>
<protein>
    <recommendedName>
        <fullName evidence="6">Sulfatase-modifying factor enzyme domain-containing protein</fullName>
    </recommendedName>
</protein>
<evidence type="ECO:0000256" key="1">
    <source>
        <dbReference type="SAM" id="SignalP"/>
    </source>
</evidence>
<feature type="chain" id="PRO_5014927301" description="Sulfatase-modifying factor enzyme domain-containing protein" evidence="1">
    <location>
        <begin position="30"/>
        <end position="490"/>
    </location>
</feature>
<reference evidence="4 5" key="1">
    <citation type="submission" date="2017-03" db="EMBL/GenBank/DDBJ databases">
        <title>Complete genome sequence of Candidatus 'Thiodictyon syntrophicum' sp. nov. strain Cad16T, a photolithoautotroph purple sulfur bacterium isolated from an alpine meromictic lake.</title>
        <authorList>
            <person name="Luedin S.M."/>
            <person name="Pothier J.F."/>
            <person name="Danza F."/>
            <person name="Storelli N."/>
            <person name="Wittwer M."/>
            <person name="Tonolla M."/>
        </authorList>
    </citation>
    <scope>NUCLEOTIDE SEQUENCE [LARGE SCALE GENOMIC DNA]</scope>
    <source>
        <strain evidence="4 5">Cad16T</strain>
    </source>
</reference>
<dbReference type="Pfam" id="PF03781">
    <property type="entry name" value="FGE-sulfatase"/>
    <property type="match status" value="1"/>
</dbReference>
<dbReference type="InterPro" id="IPR005532">
    <property type="entry name" value="SUMF_dom"/>
</dbReference>
<dbReference type="InterPro" id="IPR042095">
    <property type="entry name" value="SUMF_sf"/>
</dbReference>
<evidence type="ECO:0000259" key="2">
    <source>
        <dbReference type="Pfam" id="PF03781"/>
    </source>
</evidence>
<proteinExistence type="predicted"/>
<sequence length="490" mass="53953">MPRTLRCLCALLPYLAFGWPLMLPRLALAADAVVTVKTDPRDAEILIDGNRQANGSPAVLHVSPGQHKLEARKPGYKPARETVFVGDGAMVVKELQLARDIPVPVPIAEQDRPETYLNPKRDAFETEPEFAARRQALIKTFNTRSAARDPAFTAGTATLVKDGYDIQTGKFPVELKLKDWSRGLADVTEPQVRLERDAARTLYQGGPNYPVFFELAPDGKLKAARLDDVPGTRLTLAPTVKTAAVKVDMVRIRAGNFLMGCQEDLCDPWEKPVHRVQIAAFDLGKYEVTFADWDACTADGGCKKIPEDRGWGRGNRPVFNISQNDVQEYLIWLARKTGQPYRLPSEAEWEYAARAGTSTRFSTGKCISTEQANYDGTWSDPSNCGANTGVNLGHTQPVGSYPANPFGLYDMHGNVCEWVEDCWNETYNGAPGDGSAWLTNRSYLGCERQVLRGGAWSGPAWANGSSIRGSSEHLTWDSLCGFRVARTLAP</sequence>
<dbReference type="KEGG" id="tsy:THSYN_12080"/>
<evidence type="ECO:0000313" key="4">
    <source>
        <dbReference type="EMBL" id="AUB81624.1"/>
    </source>
</evidence>
<dbReference type="Proteomes" id="UP000232638">
    <property type="component" value="Chromosome"/>
</dbReference>
<dbReference type="InterPro" id="IPR013229">
    <property type="entry name" value="PEGA"/>
</dbReference>
<dbReference type="Gene3D" id="3.90.1580.10">
    <property type="entry name" value="paralog of FGE (formylglycine-generating enzyme)"/>
    <property type="match status" value="1"/>
</dbReference>
<dbReference type="SUPFAM" id="SSF56436">
    <property type="entry name" value="C-type lectin-like"/>
    <property type="match status" value="1"/>
</dbReference>
<dbReference type="InterPro" id="IPR051043">
    <property type="entry name" value="Sulfatase_Mod_Factor_Kinase"/>
</dbReference>
<dbReference type="EMBL" id="CP020370">
    <property type="protein sequence ID" value="AUB81624.1"/>
    <property type="molecule type" value="Genomic_DNA"/>
</dbReference>
<feature type="signal peptide" evidence="1">
    <location>
        <begin position="1"/>
        <end position="29"/>
    </location>
</feature>
<evidence type="ECO:0008006" key="6">
    <source>
        <dbReference type="Google" id="ProtNLM"/>
    </source>
</evidence>
<evidence type="ECO:0000313" key="5">
    <source>
        <dbReference type="Proteomes" id="UP000232638"/>
    </source>
</evidence>
<feature type="domain" description="PEGA" evidence="3">
    <location>
        <begin position="33"/>
        <end position="91"/>
    </location>
</feature>
<organism evidence="4 5">
    <name type="scientific">Candidatus Thiodictyon syntrophicum</name>
    <dbReference type="NCBI Taxonomy" id="1166950"/>
    <lineage>
        <taxon>Bacteria</taxon>
        <taxon>Pseudomonadati</taxon>
        <taxon>Pseudomonadota</taxon>
        <taxon>Gammaproteobacteria</taxon>
        <taxon>Chromatiales</taxon>
        <taxon>Chromatiaceae</taxon>
        <taxon>Thiodictyon</taxon>
    </lineage>
</organism>
<dbReference type="OrthoDB" id="9768004at2"/>
<name>A0A2K8U7U5_9GAMM</name>
<feature type="domain" description="Sulfatase-modifying factor enzyme-like" evidence="2">
    <location>
        <begin position="248"/>
        <end position="486"/>
    </location>
</feature>
<dbReference type="PANTHER" id="PTHR23150">
    <property type="entry name" value="SULFATASE MODIFYING FACTOR 1, 2"/>
    <property type="match status" value="1"/>
</dbReference>
<gene>
    <name evidence="4" type="ORF">THSYN_12080</name>
</gene>